<dbReference type="PRINTS" id="PR01245">
    <property type="entry name" value="RAD1REC1"/>
</dbReference>
<dbReference type="Pfam" id="PF02144">
    <property type="entry name" value="Rad1"/>
    <property type="match status" value="1"/>
</dbReference>
<dbReference type="GO" id="GO:0000077">
    <property type="term" value="P:DNA damage checkpoint signaling"/>
    <property type="evidence" value="ECO:0007669"/>
    <property type="project" value="InterPro"/>
</dbReference>
<evidence type="ECO:0000256" key="1">
    <source>
        <dbReference type="ARBA" id="ARBA00004123"/>
    </source>
</evidence>
<dbReference type="Gene3D" id="3.70.10.10">
    <property type="match status" value="1"/>
</dbReference>
<dbReference type="RefSeq" id="XP_056063059.1">
    <property type="nucleotide sequence ID" value="XM_056207084.1"/>
</dbReference>
<comment type="similarity">
    <text evidence="2">Belongs to the rad1 family.</text>
</comment>
<keyword evidence="7" id="KW-1185">Reference proteome</keyword>
<reference evidence="6 7" key="1">
    <citation type="submission" date="2017-10" db="EMBL/GenBank/DDBJ databases">
        <title>A novel species of cold-tolerant Malassezia isolated from bats.</title>
        <authorList>
            <person name="Lorch J.M."/>
            <person name="Palmer J.M."/>
            <person name="Vanderwolf K.J."/>
            <person name="Schmidt K.Z."/>
            <person name="Verant M.L."/>
            <person name="Weller T.J."/>
            <person name="Blehert D.S."/>
        </authorList>
    </citation>
    <scope>NUCLEOTIDE SEQUENCE [LARGE SCALE GENOMIC DNA]</scope>
    <source>
        <strain evidence="6 7">NWHC:44797-103</strain>
    </source>
</reference>
<accession>A0A2N1JC98</accession>
<evidence type="ECO:0000313" key="7">
    <source>
        <dbReference type="Proteomes" id="UP000232875"/>
    </source>
</evidence>
<gene>
    <name evidence="6" type="primary">RAD1</name>
    <name evidence="6" type="ORF">MVES_002126</name>
</gene>
<evidence type="ECO:0000256" key="3">
    <source>
        <dbReference type="ARBA" id="ARBA00022763"/>
    </source>
</evidence>
<evidence type="ECO:0000256" key="5">
    <source>
        <dbReference type="ARBA" id="ARBA00023242"/>
    </source>
</evidence>
<dbReference type="STRING" id="2020962.A0A2N1JC98"/>
<evidence type="ECO:0000256" key="2">
    <source>
        <dbReference type="ARBA" id="ARBA00010991"/>
    </source>
</evidence>
<dbReference type="PANTHER" id="PTHR10870:SF0">
    <property type="entry name" value="CELL CYCLE CHECKPOINT PROTEIN RAD1"/>
    <property type="match status" value="1"/>
</dbReference>
<protein>
    <submittedName>
        <fullName evidence="6">Rad1p</fullName>
    </submittedName>
</protein>
<dbReference type="GO" id="GO:0006281">
    <property type="term" value="P:DNA repair"/>
    <property type="evidence" value="ECO:0007669"/>
    <property type="project" value="UniProtKB-KW"/>
</dbReference>
<proteinExistence type="inferred from homology"/>
<dbReference type="InterPro" id="IPR003021">
    <property type="entry name" value="Rad1_Rec1_Rad17"/>
</dbReference>
<dbReference type="EMBL" id="KZ454990">
    <property type="protein sequence ID" value="PKI84152.1"/>
    <property type="molecule type" value="Genomic_DNA"/>
</dbReference>
<comment type="subcellular location">
    <subcellularLocation>
        <location evidence="1">Nucleus</location>
    </subcellularLocation>
</comment>
<dbReference type="GeneID" id="80901760"/>
<name>A0A2N1JC98_9BASI</name>
<evidence type="ECO:0000313" key="6">
    <source>
        <dbReference type="EMBL" id="PKI84152.1"/>
    </source>
</evidence>
<dbReference type="OrthoDB" id="337581at2759"/>
<sequence>MQDAAPVLRARISDVSMLTSMVRAVNFASFATVSISASGLELVSEANQSVQAHAYLYASIFDEYTFAAPSNWRTLAPTDTEDTWSDEEDDALQPYICFETNLSTVATCLALFASRIQNAQHARPSAHSDPLRTSTRTEIEIVYPNVGEPLCLKMQQNNVQMRFRLRTLDAHVVSGLEFDVVHMTAQVIMHSEWLAHAFQEIEGEGDGSVRIQFLPPGAASGALQLSTQGPYGSTEISFPEDSHITEKFECCEVVDHGYPLLCVGFMLQALRSSVKTSMRNDVHGMLSVQFMIAGQRAQLVPQMRGATAGSVASSGHAFVEFLCCPLVDN</sequence>
<dbReference type="PANTHER" id="PTHR10870">
    <property type="entry name" value="CELL CYCLE CHECKPOINT PROTEIN RAD1"/>
    <property type="match status" value="1"/>
</dbReference>
<organism evidence="6 7">
    <name type="scientific">Malassezia vespertilionis</name>
    <dbReference type="NCBI Taxonomy" id="2020962"/>
    <lineage>
        <taxon>Eukaryota</taxon>
        <taxon>Fungi</taxon>
        <taxon>Dikarya</taxon>
        <taxon>Basidiomycota</taxon>
        <taxon>Ustilaginomycotina</taxon>
        <taxon>Malasseziomycetes</taxon>
        <taxon>Malasseziales</taxon>
        <taxon>Malasseziaceae</taxon>
        <taxon>Malassezia</taxon>
    </lineage>
</organism>
<dbReference type="Proteomes" id="UP000232875">
    <property type="component" value="Unassembled WGS sequence"/>
</dbReference>
<evidence type="ECO:0000256" key="4">
    <source>
        <dbReference type="ARBA" id="ARBA00023204"/>
    </source>
</evidence>
<dbReference type="AlphaFoldDB" id="A0A2N1JC98"/>
<keyword evidence="3" id="KW-0227">DNA damage</keyword>
<dbReference type="GO" id="GO:0030896">
    <property type="term" value="C:checkpoint clamp complex"/>
    <property type="evidence" value="ECO:0007669"/>
    <property type="project" value="TreeGrafter"/>
</dbReference>
<keyword evidence="5" id="KW-0539">Nucleus</keyword>
<keyword evidence="4" id="KW-0234">DNA repair</keyword>